<evidence type="ECO:0000256" key="1">
    <source>
        <dbReference type="SAM" id="Coils"/>
    </source>
</evidence>
<dbReference type="RefSeq" id="WP_151866033.1">
    <property type="nucleotide sequence ID" value="NZ_WBZB01000028.1"/>
</dbReference>
<keyword evidence="2" id="KW-0472">Membrane</keyword>
<proteinExistence type="predicted"/>
<evidence type="ECO:0000256" key="2">
    <source>
        <dbReference type="SAM" id="Phobius"/>
    </source>
</evidence>
<accession>A0A833M7X9</accession>
<gene>
    <name evidence="3" type="ORF">F8153_09020</name>
</gene>
<sequence>MREKVLEFLKLPKDDQTPNLELLEKLRRYRAKIHPDVNPGLEAIFTEKSAMVNILIDDYKKYIEEDLKNNSIVLYSNIEEKDDSLRVFELLALEEKIKNLETELIVKNNENQRLKSELKTMTKDLEEKKVENFKYKYEYSIKDYVFLSTKVGLTTLILVLMQITEISNIVRNLVSIPSNILNSFLIFYIAYCVASYATKNFISTNLDSLFKSLESVNIRGRFAKYIDERKEFSKIDISEFISIYLEKEYKILNILLKFDIHNRKHYIIHLCTELLTKEFIRDGIIKYTYRSDFCIKFSTDKYKYNSWEEIVLDDVF</sequence>
<evidence type="ECO:0000313" key="4">
    <source>
        <dbReference type="Proteomes" id="UP000465601"/>
    </source>
</evidence>
<keyword evidence="4" id="KW-1185">Reference proteome</keyword>
<feature type="transmembrane region" description="Helical" evidence="2">
    <location>
        <begin position="184"/>
        <end position="202"/>
    </location>
</feature>
<comment type="caution">
    <text evidence="3">The sequence shown here is derived from an EMBL/GenBank/DDBJ whole genome shotgun (WGS) entry which is preliminary data.</text>
</comment>
<feature type="coiled-coil region" evidence="1">
    <location>
        <begin position="90"/>
        <end position="131"/>
    </location>
</feature>
<dbReference type="AlphaFoldDB" id="A0A833M7X9"/>
<reference evidence="3 4" key="1">
    <citation type="submission" date="2019-10" db="EMBL/GenBank/DDBJ databases">
        <title>Alkaliphilus serpentinus sp. nov. and Alkaliphilus pronyensis sp. nov., two novel anaerobic alkaliphilic species isolated from the serpentinized-hosted hydrothermal field of the Prony Bay (New Caledonia).</title>
        <authorList>
            <person name="Postec A."/>
        </authorList>
    </citation>
    <scope>NUCLEOTIDE SEQUENCE [LARGE SCALE GENOMIC DNA]</scope>
    <source>
        <strain evidence="3 4">LacT</strain>
    </source>
</reference>
<evidence type="ECO:0008006" key="5">
    <source>
        <dbReference type="Google" id="ProtNLM"/>
    </source>
</evidence>
<feature type="transmembrane region" description="Helical" evidence="2">
    <location>
        <begin position="144"/>
        <end position="164"/>
    </location>
</feature>
<keyword evidence="2" id="KW-0812">Transmembrane</keyword>
<organism evidence="3 4">
    <name type="scientific">Alkaliphilus serpentinus</name>
    <dbReference type="NCBI Taxonomy" id="1482731"/>
    <lineage>
        <taxon>Bacteria</taxon>
        <taxon>Bacillati</taxon>
        <taxon>Bacillota</taxon>
        <taxon>Clostridia</taxon>
        <taxon>Peptostreptococcales</taxon>
        <taxon>Natronincolaceae</taxon>
        <taxon>Alkaliphilus</taxon>
    </lineage>
</organism>
<dbReference type="EMBL" id="WBZB01000028">
    <property type="protein sequence ID" value="KAB3529586.1"/>
    <property type="molecule type" value="Genomic_DNA"/>
</dbReference>
<dbReference type="Proteomes" id="UP000465601">
    <property type="component" value="Unassembled WGS sequence"/>
</dbReference>
<keyword evidence="1" id="KW-0175">Coiled coil</keyword>
<protein>
    <recommendedName>
        <fullName evidence="5">J domain-containing protein</fullName>
    </recommendedName>
</protein>
<name>A0A833M7X9_9FIRM</name>
<keyword evidence="2" id="KW-1133">Transmembrane helix</keyword>
<evidence type="ECO:0000313" key="3">
    <source>
        <dbReference type="EMBL" id="KAB3529586.1"/>
    </source>
</evidence>